<dbReference type="PRINTS" id="PR00039">
    <property type="entry name" value="HTHLYSR"/>
</dbReference>
<evidence type="ECO:0000313" key="6">
    <source>
        <dbReference type="EMBL" id="ROR80158.1"/>
    </source>
</evidence>
<keyword evidence="7" id="KW-1185">Reference proteome</keyword>
<dbReference type="SUPFAM" id="SSF53850">
    <property type="entry name" value="Periplasmic binding protein-like II"/>
    <property type="match status" value="1"/>
</dbReference>
<keyword evidence="2" id="KW-0805">Transcription regulation</keyword>
<name>A0A3N2BY34_9MICO</name>
<dbReference type="InterPro" id="IPR000847">
    <property type="entry name" value="LysR_HTH_N"/>
</dbReference>
<keyword evidence="4" id="KW-0804">Transcription</keyword>
<evidence type="ECO:0000313" key="7">
    <source>
        <dbReference type="Proteomes" id="UP000266915"/>
    </source>
</evidence>
<dbReference type="Proteomes" id="UP000266915">
    <property type="component" value="Unassembled WGS sequence"/>
</dbReference>
<organism evidence="6 7">
    <name type="scientific">Plantibacter flavus</name>
    <dbReference type="NCBI Taxonomy" id="150123"/>
    <lineage>
        <taxon>Bacteria</taxon>
        <taxon>Bacillati</taxon>
        <taxon>Actinomycetota</taxon>
        <taxon>Actinomycetes</taxon>
        <taxon>Micrococcales</taxon>
        <taxon>Microbacteriaceae</taxon>
        <taxon>Plantibacter</taxon>
    </lineage>
</organism>
<dbReference type="GO" id="GO:0003700">
    <property type="term" value="F:DNA-binding transcription factor activity"/>
    <property type="evidence" value="ECO:0007669"/>
    <property type="project" value="InterPro"/>
</dbReference>
<dbReference type="SUPFAM" id="SSF46785">
    <property type="entry name" value="Winged helix' DNA-binding domain"/>
    <property type="match status" value="1"/>
</dbReference>
<evidence type="ECO:0000256" key="1">
    <source>
        <dbReference type="ARBA" id="ARBA00009437"/>
    </source>
</evidence>
<dbReference type="GO" id="GO:0005829">
    <property type="term" value="C:cytosol"/>
    <property type="evidence" value="ECO:0007669"/>
    <property type="project" value="TreeGrafter"/>
</dbReference>
<feature type="domain" description="HTH lysR-type" evidence="5">
    <location>
        <begin position="1"/>
        <end position="58"/>
    </location>
</feature>
<reference evidence="6 7" key="1">
    <citation type="submission" date="2018-11" db="EMBL/GenBank/DDBJ databases">
        <title>Sequencing the genomes of 1000 actinobacteria strains.</title>
        <authorList>
            <person name="Klenk H.-P."/>
        </authorList>
    </citation>
    <scope>NUCLEOTIDE SEQUENCE [LARGE SCALE GENOMIC DNA]</scope>
    <source>
        <strain evidence="6 7">DSM 14012</strain>
    </source>
</reference>
<dbReference type="InterPro" id="IPR005119">
    <property type="entry name" value="LysR_subst-bd"/>
</dbReference>
<dbReference type="Pfam" id="PF00126">
    <property type="entry name" value="HTH_1"/>
    <property type="match status" value="1"/>
</dbReference>
<dbReference type="EMBL" id="RKHL01000001">
    <property type="protein sequence ID" value="ROR80158.1"/>
    <property type="molecule type" value="Genomic_DNA"/>
</dbReference>
<comment type="caution">
    <text evidence="6">The sequence shown here is derived from an EMBL/GenBank/DDBJ whole genome shotgun (WGS) entry which is preliminary data.</text>
</comment>
<dbReference type="Gene3D" id="3.40.190.290">
    <property type="match status" value="1"/>
</dbReference>
<dbReference type="PROSITE" id="PS50931">
    <property type="entry name" value="HTH_LYSR"/>
    <property type="match status" value="1"/>
</dbReference>
<evidence type="ECO:0000256" key="4">
    <source>
        <dbReference type="ARBA" id="ARBA00023163"/>
    </source>
</evidence>
<comment type="similarity">
    <text evidence="1">Belongs to the LysR transcriptional regulatory family.</text>
</comment>
<evidence type="ECO:0000256" key="2">
    <source>
        <dbReference type="ARBA" id="ARBA00023015"/>
    </source>
</evidence>
<gene>
    <name evidence="6" type="ORF">EDD42_0195</name>
</gene>
<dbReference type="InterPro" id="IPR050950">
    <property type="entry name" value="HTH-type_LysR_regulators"/>
</dbReference>
<protein>
    <submittedName>
        <fullName evidence="6">DNA-binding transcriptional LysR family regulator</fullName>
    </submittedName>
</protein>
<dbReference type="PANTHER" id="PTHR30419:SF28">
    <property type="entry name" value="HTH-TYPE TRANSCRIPTIONAL REGULATOR BSDA"/>
    <property type="match status" value="1"/>
</dbReference>
<dbReference type="Pfam" id="PF03466">
    <property type="entry name" value="LysR_substrate"/>
    <property type="match status" value="1"/>
</dbReference>
<dbReference type="Gene3D" id="1.10.10.10">
    <property type="entry name" value="Winged helix-like DNA-binding domain superfamily/Winged helix DNA-binding domain"/>
    <property type="match status" value="1"/>
</dbReference>
<dbReference type="GO" id="GO:0003677">
    <property type="term" value="F:DNA binding"/>
    <property type="evidence" value="ECO:0007669"/>
    <property type="project" value="UniProtKB-KW"/>
</dbReference>
<dbReference type="RefSeq" id="WP_085514331.1">
    <property type="nucleotide sequence ID" value="NZ_FXAP01000008.1"/>
</dbReference>
<proteinExistence type="inferred from homology"/>
<dbReference type="PANTHER" id="PTHR30419">
    <property type="entry name" value="HTH-TYPE TRANSCRIPTIONAL REGULATOR YBHD"/>
    <property type="match status" value="1"/>
</dbReference>
<sequence length="293" mass="31966">MRIDELAYLRALAEDGHVPYAAEALGISQSTLTRAIGRLEADAGVELFDRHRSRLELNRYGEILLVHALRAQTELDNAQSRIDELRDPSAGLVSIAYVSSLGGWLIPRIVSEYRQLLPDIRFVLDGGKADSVLDALRSGSADVAFLSPEPRDPDIEWRPLTSERLALGVPVGHPLADRTSLAASDLEQTEFLAMTTDSGLRQIADAYFARHGVVPRVAMEVSELSTLRGLVRAGVGIAVLPDSTSMEGVVLVPLDDEAVRVIGVATSRARAVSPAVEQFVRFVREEWVSARIH</sequence>
<evidence type="ECO:0000259" key="5">
    <source>
        <dbReference type="PROSITE" id="PS50931"/>
    </source>
</evidence>
<evidence type="ECO:0000256" key="3">
    <source>
        <dbReference type="ARBA" id="ARBA00023125"/>
    </source>
</evidence>
<dbReference type="InterPro" id="IPR036390">
    <property type="entry name" value="WH_DNA-bd_sf"/>
</dbReference>
<dbReference type="AlphaFoldDB" id="A0A3N2BY34"/>
<accession>A0A3N2BY34</accession>
<dbReference type="InterPro" id="IPR036388">
    <property type="entry name" value="WH-like_DNA-bd_sf"/>
</dbReference>
<keyword evidence="3 6" id="KW-0238">DNA-binding</keyword>